<dbReference type="Gene3D" id="1.10.630.10">
    <property type="entry name" value="Cytochrome P450"/>
    <property type="match status" value="1"/>
</dbReference>
<evidence type="ECO:0000256" key="4">
    <source>
        <dbReference type="ARBA" id="ARBA00023002"/>
    </source>
</evidence>
<protein>
    <submittedName>
        <fullName evidence="8">Similar to Ent-kaurene oxidase acc. no. Q701P2</fullName>
    </submittedName>
</protein>
<dbReference type="CDD" id="cd11041">
    <property type="entry name" value="CYP503A1-like"/>
    <property type="match status" value="1"/>
</dbReference>
<evidence type="ECO:0000256" key="3">
    <source>
        <dbReference type="ARBA" id="ARBA00022723"/>
    </source>
</evidence>
<dbReference type="Pfam" id="PF00067">
    <property type="entry name" value="p450"/>
    <property type="match status" value="1"/>
</dbReference>
<sequence>MSVEQIEINGLVAALLKLEPWQLAALGGLGFIAYCVYYHQSRKIDLPSVGIEPGIFGPWKAAINFVHNSDALIKEGYYKYGKKGQAFKVATPARYMVLFSDPKMIKELWQTDESIMSFAKAGQERIASDYTLSRDLGAHPYHIEIILKNLTNRLSSILPEVFDELIKSFEDNTSITSAWTPVHNFSVMLKCISRTTNRLFVGLPLCRNEDYLNHCIEFATAASRGGATIDMFPFFMQPLVAKFFANRDKALAKVIAHVGPLFVERQKKMKELGEAWTDRPNDAVQWILEAAPPGTNLKDMCLRILFLNFAAIHTTSFSVLQVLYDLAAHPEYQEPLRQEIEAVVTQFGGWTKQALTAMKKLDSVLRESQRTSGVTILTGMRKAMKNHTFSDGTRVPKGTWVLAPTLAIHGDKDIYEDGLKWEGFRFSKMREQPGQEAKLQMVSGSTEYLAFGTGKHACPGRFFAANELKVLVAYIVLNYEFKFEDGKRPENKYYAYSCVPDLKAEMMYRERGDRHQSFANNCLPRD</sequence>
<keyword evidence="6 7" id="KW-0349">Heme</keyword>
<accession>U4KVZ8</accession>
<comment type="cofactor">
    <cofactor evidence="1 6">
        <name>heme</name>
        <dbReference type="ChEBI" id="CHEBI:30413"/>
    </cofactor>
</comment>
<dbReference type="PANTHER" id="PTHR46206">
    <property type="entry name" value="CYTOCHROME P450"/>
    <property type="match status" value="1"/>
</dbReference>
<dbReference type="AlphaFoldDB" id="U4KVZ8"/>
<dbReference type="InterPro" id="IPR017972">
    <property type="entry name" value="Cyt_P450_CS"/>
</dbReference>
<evidence type="ECO:0000256" key="5">
    <source>
        <dbReference type="ARBA" id="ARBA00023004"/>
    </source>
</evidence>
<organism evidence="8 9">
    <name type="scientific">Pyronema omphalodes (strain CBS 100304)</name>
    <name type="common">Pyronema confluens</name>
    <dbReference type="NCBI Taxonomy" id="1076935"/>
    <lineage>
        <taxon>Eukaryota</taxon>
        <taxon>Fungi</taxon>
        <taxon>Dikarya</taxon>
        <taxon>Ascomycota</taxon>
        <taxon>Pezizomycotina</taxon>
        <taxon>Pezizomycetes</taxon>
        <taxon>Pezizales</taxon>
        <taxon>Pyronemataceae</taxon>
        <taxon>Pyronema</taxon>
    </lineage>
</organism>
<evidence type="ECO:0000313" key="9">
    <source>
        <dbReference type="Proteomes" id="UP000018144"/>
    </source>
</evidence>
<evidence type="ECO:0000256" key="2">
    <source>
        <dbReference type="ARBA" id="ARBA00010617"/>
    </source>
</evidence>
<evidence type="ECO:0000256" key="1">
    <source>
        <dbReference type="ARBA" id="ARBA00001971"/>
    </source>
</evidence>
<dbReference type="EMBL" id="HF935274">
    <property type="protein sequence ID" value="CCX05833.1"/>
    <property type="molecule type" value="Genomic_DNA"/>
</dbReference>
<keyword evidence="3 6" id="KW-0479">Metal-binding</keyword>
<feature type="binding site" description="axial binding residue" evidence="6">
    <location>
        <position position="458"/>
    </location>
    <ligand>
        <name>heme</name>
        <dbReference type="ChEBI" id="CHEBI:30413"/>
    </ligand>
    <ligandPart>
        <name>Fe</name>
        <dbReference type="ChEBI" id="CHEBI:18248"/>
    </ligandPart>
</feature>
<evidence type="ECO:0000256" key="7">
    <source>
        <dbReference type="RuleBase" id="RU000461"/>
    </source>
</evidence>
<dbReference type="InterPro" id="IPR001128">
    <property type="entry name" value="Cyt_P450"/>
</dbReference>
<dbReference type="InterPro" id="IPR036396">
    <property type="entry name" value="Cyt_P450_sf"/>
</dbReference>
<gene>
    <name evidence="8" type="ORF">PCON_05420</name>
</gene>
<dbReference type="PRINTS" id="PR00465">
    <property type="entry name" value="EP450IV"/>
</dbReference>
<dbReference type="GO" id="GO:0020037">
    <property type="term" value="F:heme binding"/>
    <property type="evidence" value="ECO:0007669"/>
    <property type="project" value="InterPro"/>
</dbReference>
<keyword evidence="4 7" id="KW-0560">Oxidoreductase</keyword>
<keyword evidence="9" id="KW-1185">Reference proteome</keyword>
<keyword evidence="7" id="KW-0503">Monooxygenase</keyword>
<dbReference type="Proteomes" id="UP000018144">
    <property type="component" value="Unassembled WGS sequence"/>
</dbReference>
<evidence type="ECO:0000313" key="8">
    <source>
        <dbReference type="EMBL" id="CCX05833.1"/>
    </source>
</evidence>
<dbReference type="OMA" id="YINELCK"/>
<keyword evidence="5 6" id="KW-0408">Iron</keyword>
<dbReference type="GO" id="GO:0016705">
    <property type="term" value="F:oxidoreductase activity, acting on paired donors, with incorporation or reduction of molecular oxygen"/>
    <property type="evidence" value="ECO:0007669"/>
    <property type="project" value="InterPro"/>
</dbReference>
<comment type="similarity">
    <text evidence="2 7">Belongs to the cytochrome P450 family.</text>
</comment>
<proteinExistence type="inferred from homology"/>
<reference evidence="8 9" key="1">
    <citation type="journal article" date="2013" name="PLoS Genet.">
        <title>The genome and development-dependent transcriptomes of Pyronema confluens: a window into fungal evolution.</title>
        <authorList>
            <person name="Traeger S."/>
            <person name="Altegoer F."/>
            <person name="Freitag M."/>
            <person name="Gabaldon T."/>
            <person name="Kempken F."/>
            <person name="Kumar A."/>
            <person name="Marcet-Houben M."/>
            <person name="Poggeler S."/>
            <person name="Stajich J.E."/>
            <person name="Nowrousian M."/>
        </authorList>
    </citation>
    <scope>NUCLEOTIDE SEQUENCE [LARGE SCALE GENOMIC DNA]</scope>
    <source>
        <strain evidence="9">CBS 100304</strain>
        <tissue evidence="8">Vegetative mycelium</tissue>
    </source>
</reference>
<evidence type="ECO:0000256" key="6">
    <source>
        <dbReference type="PIRSR" id="PIRSR602403-1"/>
    </source>
</evidence>
<dbReference type="OrthoDB" id="1844152at2759"/>
<dbReference type="SUPFAM" id="SSF48264">
    <property type="entry name" value="Cytochrome P450"/>
    <property type="match status" value="1"/>
</dbReference>
<dbReference type="eggNOG" id="KOG0158">
    <property type="taxonomic scope" value="Eukaryota"/>
</dbReference>
<dbReference type="PROSITE" id="PS00086">
    <property type="entry name" value="CYTOCHROME_P450"/>
    <property type="match status" value="1"/>
</dbReference>
<dbReference type="STRING" id="1076935.U4KVZ8"/>
<dbReference type="GO" id="GO:0005506">
    <property type="term" value="F:iron ion binding"/>
    <property type="evidence" value="ECO:0007669"/>
    <property type="project" value="InterPro"/>
</dbReference>
<dbReference type="InterPro" id="IPR002403">
    <property type="entry name" value="Cyt_P450_E_grp-IV"/>
</dbReference>
<dbReference type="GO" id="GO:0004497">
    <property type="term" value="F:monooxygenase activity"/>
    <property type="evidence" value="ECO:0007669"/>
    <property type="project" value="UniProtKB-KW"/>
</dbReference>
<name>U4KVZ8_PYROM</name>